<dbReference type="SUPFAM" id="SSF50978">
    <property type="entry name" value="WD40 repeat-like"/>
    <property type="match status" value="1"/>
</dbReference>
<name>A0A8H4MYM0_9PEZI</name>
<dbReference type="GO" id="GO:0035591">
    <property type="term" value="F:signaling adaptor activity"/>
    <property type="evidence" value="ECO:0007669"/>
    <property type="project" value="TreeGrafter"/>
</dbReference>
<feature type="compositionally biased region" description="Low complexity" evidence="2">
    <location>
        <begin position="1375"/>
        <end position="1386"/>
    </location>
</feature>
<feature type="compositionally biased region" description="Basic and acidic residues" evidence="2">
    <location>
        <begin position="1408"/>
        <end position="1417"/>
    </location>
</feature>
<gene>
    <name evidence="3" type="ORF">GTA08_BOTSDO07527</name>
</gene>
<dbReference type="GO" id="GO:0035859">
    <property type="term" value="C:Seh1-associated complex"/>
    <property type="evidence" value="ECO:0007669"/>
    <property type="project" value="TreeGrafter"/>
</dbReference>
<feature type="compositionally biased region" description="Polar residues" evidence="2">
    <location>
        <begin position="1114"/>
        <end position="1128"/>
    </location>
</feature>
<dbReference type="PANTHER" id="PTHR46170">
    <property type="entry name" value="GATOR COMPLEX PROTEIN WDR59"/>
    <property type="match status" value="1"/>
</dbReference>
<dbReference type="PROSITE" id="PS50082">
    <property type="entry name" value="WD_REPEATS_2"/>
    <property type="match status" value="2"/>
</dbReference>
<dbReference type="OrthoDB" id="311712at2759"/>
<feature type="repeat" description="WD" evidence="1">
    <location>
        <begin position="108"/>
        <end position="150"/>
    </location>
</feature>
<dbReference type="Proteomes" id="UP000572817">
    <property type="component" value="Unassembled WGS sequence"/>
</dbReference>
<feature type="region of interest" description="Disordered" evidence="2">
    <location>
        <begin position="712"/>
        <end position="759"/>
    </location>
</feature>
<dbReference type="InterPro" id="IPR036322">
    <property type="entry name" value="WD40_repeat_dom_sf"/>
</dbReference>
<proteinExistence type="predicted"/>
<dbReference type="GO" id="GO:0034198">
    <property type="term" value="P:cellular response to amino acid starvation"/>
    <property type="evidence" value="ECO:0007669"/>
    <property type="project" value="TreeGrafter"/>
</dbReference>
<feature type="compositionally biased region" description="Polar residues" evidence="2">
    <location>
        <begin position="1316"/>
        <end position="1333"/>
    </location>
</feature>
<evidence type="ECO:0000313" key="3">
    <source>
        <dbReference type="EMBL" id="KAF4303984.1"/>
    </source>
</evidence>
<dbReference type="PROSITE" id="PS50294">
    <property type="entry name" value="WD_REPEATS_REGION"/>
    <property type="match status" value="1"/>
</dbReference>
<feature type="compositionally biased region" description="Polar residues" evidence="2">
    <location>
        <begin position="1037"/>
        <end position="1046"/>
    </location>
</feature>
<dbReference type="Pfam" id="PF00400">
    <property type="entry name" value="WD40"/>
    <property type="match status" value="1"/>
</dbReference>
<dbReference type="GO" id="GO:0005774">
    <property type="term" value="C:vacuolar membrane"/>
    <property type="evidence" value="ECO:0007669"/>
    <property type="project" value="TreeGrafter"/>
</dbReference>
<dbReference type="PANTHER" id="PTHR46170:SF1">
    <property type="entry name" value="GATOR COMPLEX PROTEIN WDR59"/>
    <property type="match status" value="1"/>
</dbReference>
<reference evidence="3" key="1">
    <citation type="submission" date="2020-04" db="EMBL/GenBank/DDBJ databases">
        <title>Genome Assembly and Annotation of Botryosphaeria dothidea sdau 11-99, a Latent Pathogen of Apple Fruit Ring Rot in China.</title>
        <authorList>
            <person name="Yu C."/>
            <person name="Diao Y."/>
            <person name="Lu Q."/>
            <person name="Zhao J."/>
            <person name="Cui S."/>
            <person name="Peng C."/>
            <person name="He B."/>
            <person name="Liu H."/>
        </authorList>
    </citation>
    <scope>NUCLEOTIDE SEQUENCE [LARGE SCALE GENOMIC DNA]</scope>
    <source>
        <strain evidence="3">Sdau11-99</strain>
    </source>
</reference>
<dbReference type="InterPro" id="IPR001680">
    <property type="entry name" value="WD40_rpt"/>
</dbReference>
<evidence type="ECO:0000313" key="4">
    <source>
        <dbReference type="Proteomes" id="UP000572817"/>
    </source>
</evidence>
<feature type="region of interest" description="Disordered" evidence="2">
    <location>
        <begin position="1354"/>
        <end position="1424"/>
    </location>
</feature>
<feature type="compositionally biased region" description="Low complexity" evidence="2">
    <location>
        <begin position="1133"/>
        <end position="1146"/>
    </location>
</feature>
<dbReference type="Gene3D" id="2.130.10.10">
    <property type="entry name" value="YVTN repeat-like/Quinoprotein amine dehydrogenase"/>
    <property type="match status" value="1"/>
</dbReference>
<dbReference type="EMBL" id="WWBZ02000051">
    <property type="protein sequence ID" value="KAF4303984.1"/>
    <property type="molecule type" value="Genomic_DNA"/>
</dbReference>
<dbReference type="SMART" id="SM00320">
    <property type="entry name" value="WD40"/>
    <property type="match status" value="6"/>
</dbReference>
<feature type="compositionally biased region" description="Low complexity" evidence="2">
    <location>
        <begin position="735"/>
        <end position="755"/>
    </location>
</feature>
<feature type="compositionally biased region" description="Low complexity" evidence="2">
    <location>
        <begin position="1052"/>
        <end position="1071"/>
    </location>
</feature>
<keyword evidence="1" id="KW-0853">WD repeat</keyword>
<protein>
    <submittedName>
        <fullName evidence="3">Wd repeat protein</fullName>
    </submittedName>
</protein>
<accession>A0A8H4MYM0</accession>
<feature type="repeat" description="WD" evidence="1">
    <location>
        <begin position="195"/>
        <end position="237"/>
    </location>
</feature>
<comment type="caution">
    <text evidence="3">The sequence shown here is derived from an EMBL/GenBank/DDBJ whole genome shotgun (WGS) entry which is preliminary data.</text>
</comment>
<evidence type="ECO:0000256" key="2">
    <source>
        <dbReference type="SAM" id="MobiDB-lite"/>
    </source>
</evidence>
<feature type="region of interest" description="Disordered" evidence="2">
    <location>
        <begin position="1023"/>
        <end position="1162"/>
    </location>
</feature>
<dbReference type="InterPro" id="IPR049567">
    <property type="entry name" value="WDR59-like"/>
</dbReference>
<organism evidence="3 4">
    <name type="scientific">Botryosphaeria dothidea</name>
    <dbReference type="NCBI Taxonomy" id="55169"/>
    <lineage>
        <taxon>Eukaryota</taxon>
        <taxon>Fungi</taxon>
        <taxon>Dikarya</taxon>
        <taxon>Ascomycota</taxon>
        <taxon>Pezizomycotina</taxon>
        <taxon>Dothideomycetes</taxon>
        <taxon>Dothideomycetes incertae sedis</taxon>
        <taxon>Botryosphaeriales</taxon>
        <taxon>Botryosphaeriaceae</taxon>
        <taxon>Botryosphaeria</taxon>
    </lineage>
</organism>
<dbReference type="GO" id="GO:1904263">
    <property type="term" value="P:positive regulation of TORC1 signaling"/>
    <property type="evidence" value="ECO:0007669"/>
    <property type="project" value="TreeGrafter"/>
</dbReference>
<evidence type="ECO:0000256" key="1">
    <source>
        <dbReference type="PROSITE-ProRule" id="PRU00221"/>
    </source>
</evidence>
<keyword evidence="4" id="KW-1185">Reference proteome</keyword>
<feature type="compositionally biased region" description="Basic residues" evidence="2">
    <location>
        <begin position="1359"/>
        <end position="1374"/>
    </location>
</feature>
<feature type="region of interest" description="Disordered" evidence="2">
    <location>
        <begin position="1314"/>
        <end position="1341"/>
    </location>
</feature>
<feature type="compositionally biased region" description="Polar residues" evidence="2">
    <location>
        <begin position="1078"/>
        <end position="1100"/>
    </location>
</feature>
<dbReference type="InterPro" id="IPR015943">
    <property type="entry name" value="WD40/YVTN_repeat-like_dom_sf"/>
</dbReference>
<sequence>MHPHGDSSPFDSPTFGRDASIRVDEPVGSASISPSSRDIVLASREGLHIIDLDNPYSPPRHLAHRTLWEVADVQWSPFASHDGLVASTSNQKALIWDLNHANQPPLTLHAHSRAITDINLSAHHPDILATCAVDTFVHKWDLRTSDKPVFSYAQWDGGAAQVKWNRQDPHILASAHDRFLCIWDERKGVQPLRTIEAHRSKIYGVDWNRTRQGGVLTCSLDGSIKFWDYTRDEDSMLERVIRTPFGVWRARHTPFGWGALAMPQRGDFDLHLYDRRLRDGVKRDAKVSPVHTFKGHNDQVKEFLWRTRGNISDDGYDQREFQLVSWGSDRQLNLYRIDSTILGFVGYKKGEQIRKKLQFTRDGAMYKTFHDETPTLPQAKATEQPQAHAFTAPSQLSALFQSAGMSKPSLPYAQNAFQGPGASARDRGLTSMQARGLTTMQARTREKKTVDKLTWMQGVKIGGRDGNFNRHGSRPDVLSPDQALMWDSPESLGDEITHVGSKFKKVKFEEVEIPRRTATVTLNGPWGEHEAPVFMRISIRFPPDYPLSATPHCRIEKTTSYISEGTISKLDSEIKALAEVYKNRRRGSLEAIISYLLGERGLEESISWLSDGAVTDGAVTQDEDSSSDEEDEMGADFATPAMEMSGTDILGPFNANSNVPLPRQCGAIWSRDGRLVTFFPPKPEPKPMFSNLATLSNDSRTYKSKRIFEMLGQLNKDSPDPGRKSSSAMENPDDSASQGSWETSSSSSSGSPVRGGLSGIAPPVAWRGGPLKFQRSSQQSSAGYEAKPVPSKPKSIVTIRNLANLLPAKRELAEDYEVFGEAAEVCSHNATVARVYGYAELADIWNLVGLILADQVPLEIMQQSYRREPILVVAKRTAVQIRKKDSGLDLSFDEPESIAKPKLKSRVKWGNHPFARTLVQQLFDHFEKLADSQMLAMLSCMFHEPAASEGVTTGMMMRNPHADLHLSMRTPAFSLDYFPSREVAASLFQPFVSVTDQSNGMHFRADMGMNKYDKKLNTFGSAGSSNGPWSGDAMASGPTTPYSTGNTPPPTFSRSSTFRSASSAHASIASSPERSKRSGTPFSNALTSFSRPFQNASNSPPVHHQRIRTFDGDLSTSAPEKSSVTWGPNTVYGGASTGSNASSSHRSNSHKRNRTTAQISGEQQQRFVSFDSIEEGGADEIDFDDDDFYPNFEDDKTDIAPLDRTSGGNVIHVTLKNQDQFDDDGYLSVPLLAQERAWMYAEYRASYANNELAGWGLQVKRSEVLKYNGLTSYWTKDDDDDTHEEDLAVGRSQESIGRSSTIVPDDLILCPLPIHSLSNPPTTSTTARSSVTHTRAHTPDPHNLLLAATNANTNAHNTSSHHHTTHSNHHHPLTHHPSTNLYATHPTPTPLPTRPPSTKSISPPNEKAPSENDDGRSADGGASGMGVVGFGAGREGTVEGGLWRVRTCMVCWLALDGLYRTCAECGHAVHAECGGWDEVDEVGGGECWYCGGS</sequence>